<feature type="transmembrane region" description="Helical" evidence="1">
    <location>
        <begin position="136"/>
        <end position="169"/>
    </location>
</feature>
<proteinExistence type="predicted"/>
<sequence>MNLFVLLFVFVFGIIGSYSSKFSEKNLFWLFVIVLAIIIGGRSISVPDTDQYLEFYQLTLSSSILDIPLYSYEIGFQLLTKILKLITNGSSFFYFGIIVLINSYFLFKSFSCFTDQSYPSKKSSGTLINQIKLQEFLLLYFSYWGLYYTGIVLRAGIAMSILIYLSTLLCSPYISLKKWSAIFLLAIISCSFHITALLGIIALIIFYISKKMTMRSYLLLFLLICIILFGKVSFWIVDMLDRNMPMIFSLIEDTDFAKLQAYSNIDASIKISFRFLFCLLIGLFFIICKRMPLYYYKYLNVYIVGLFLGALFSAIEAFSRIMDFFVIYSFILISMRLSTINSFKIRFSIMFSIVLIQLLFVYRIIIGL</sequence>
<dbReference type="GeneID" id="60368041"/>
<feature type="transmembrane region" description="Helical" evidence="1">
    <location>
        <begin position="92"/>
        <end position="115"/>
    </location>
</feature>
<feature type="transmembrane region" description="Helical" evidence="1">
    <location>
        <begin position="295"/>
        <end position="315"/>
    </location>
</feature>
<protein>
    <submittedName>
        <fullName evidence="2">EpsG family protein</fullName>
    </submittedName>
</protein>
<feature type="transmembrane region" description="Helical" evidence="1">
    <location>
        <begin position="345"/>
        <end position="365"/>
    </location>
</feature>
<feature type="transmembrane region" description="Helical" evidence="1">
    <location>
        <begin position="27"/>
        <end position="45"/>
    </location>
</feature>
<feature type="transmembrane region" description="Helical" evidence="1">
    <location>
        <begin position="321"/>
        <end position="338"/>
    </location>
</feature>
<keyword evidence="1" id="KW-0812">Transmembrane</keyword>
<feature type="transmembrane region" description="Helical" evidence="1">
    <location>
        <begin position="217"/>
        <end position="237"/>
    </location>
</feature>
<reference evidence="2" key="1">
    <citation type="submission" date="2022-08" db="EMBL/GenBank/DDBJ databases">
        <title>Genome Sequencing of Bacteroides fragilis Group Isolates with Nanopore Technology.</title>
        <authorList>
            <person name="Tisza M.J."/>
            <person name="Smith D."/>
            <person name="Dekker J.P."/>
        </authorList>
    </citation>
    <scope>NUCLEOTIDE SEQUENCE</scope>
    <source>
        <strain evidence="2">BFG-49</strain>
    </source>
</reference>
<feature type="transmembrane region" description="Helical" evidence="1">
    <location>
        <begin position="181"/>
        <end position="208"/>
    </location>
</feature>
<evidence type="ECO:0000313" key="3">
    <source>
        <dbReference type="Proteomes" id="UP001058403"/>
    </source>
</evidence>
<dbReference type="Pfam" id="PF14897">
    <property type="entry name" value="EpsG"/>
    <property type="match status" value="1"/>
</dbReference>
<dbReference type="RefSeq" id="WP_005813005.1">
    <property type="nucleotide sequence ID" value="NZ_CAXSVT010000001.1"/>
</dbReference>
<name>A0A9X9IRE9_BACFG</name>
<evidence type="ECO:0000313" key="2">
    <source>
        <dbReference type="EMBL" id="UVO91573.1"/>
    </source>
</evidence>
<dbReference type="EMBL" id="CP103070">
    <property type="protein sequence ID" value="UVO91573.1"/>
    <property type="molecule type" value="Genomic_DNA"/>
</dbReference>
<gene>
    <name evidence="2" type="ORF">NXW39_08370</name>
</gene>
<evidence type="ECO:0000256" key="1">
    <source>
        <dbReference type="SAM" id="Phobius"/>
    </source>
</evidence>
<accession>A0A9X9IRE9</accession>
<dbReference type="AlphaFoldDB" id="A0A9X9IRE9"/>
<dbReference type="Proteomes" id="UP001058403">
    <property type="component" value="Chromosome"/>
</dbReference>
<feature type="transmembrane region" description="Helical" evidence="1">
    <location>
        <begin position="271"/>
        <end position="288"/>
    </location>
</feature>
<organism evidence="2 3">
    <name type="scientific">Bacteroides fragilis</name>
    <dbReference type="NCBI Taxonomy" id="817"/>
    <lineage>
        <taxon>Bacteria</taxon>
        <taxon>Pseudomonadati</taxon>
        <taxon>Bacteroidota</taxon>
        <taxon>Bacteroidia</taxon>
        <taxon>Bacteroidales</taxon>
        <taxon>Bacteroidaceae</taxon>
        <taxon>Bacteroides</taxon>
    </lineage>
</organism>
<keyword evidence="1" id="KW-0472">Membrane</keyword>
<dbReference type="InterPro" id="IPR049458">
    <property type="entry name" value="EpsG-like"/>
</dbReference>
<keyword evidence="1" id="KW-1133">Transmembrane helix</keyword>